<proteinExistence type="evidence at transcript level"/>
<sequence length="62" mass="6853">MTDTTQRVLAWHSLRTHVASYIQRGRSEEPAGAEKLVVANTKNAQQKTATLESGVMVMALRL</sequence>
<reference evidence="1" key="1">
    <citation type="journal article" date="2014" name="BMC Genomics">
        <title>The Babesia bovis gene and promoter model: an update from full-length EST analysis.</title>
        <authorList>
            <person name="Yamagishi J."/>
            <person name="Wakaguri H."/>
            <person name="Yokoyama N."/>
            <person name="Yamashita R."/>
            <person name="Suzuki Y."/>
            <person name="Xuan X."/>
            <person name="Igarashi I."/>
        </authorList>
    </citation>
    <scope>NUCLEOTIDE SEQUENCE</scope>
    <source>
        <strain evidence="1">Texas</strain>
    </source>
</reference>
<protein>
    <submittedName>
        <fullName evidence="1">Uncharacterized protein</fullName>
    </submittedName>
</protein>
<dbReference type="EMBL" id="AK441008">
    <property type="protein sequence ID" value="BAN64802.1"/>
    <property type="molecule type" value="mRNA"/>
</dbReference>
<organism evidence="1">
    <name type="scientific">Babesia bovis</name>
    <dbReference type="NCBI Taxonomy" id="5865"/>
    <lineage>
        <taxon>Eukaryota</taxon>
        <taxon>Sar</taxon>
        <taxon>Alveolata</taxon>
        <taxon>Apicomplexa</taxon>
        <taxon>Aconoidasida</taxon>
        <taxon>Piroplasmida</taxon>
        <taxon>Babesiidae</taxon>
        <taxon>Babesia</taxon>
    </lineage>
</organism>
<dbReference type="AlphaFoldDB" id="S6BLC9"/>
<name>S6BLC9_BABBO</name>
<accession>S6BLC9</accession>
<evidence type="ECO:0000313" key="1">
    <source>
        <dbReference type="EMBL" id="BAN64802.1"/>
    </source>
</evidence>